<dbReference type="InterPro" id="IPR017782">
    <property type="entry name" value="Hydroxyacylglutathione_Hdrlase"/>
</dbReference>
<dbReference type="CDD" id="cd07723">
    <property type="entry name" value="hydroxyacylglutathione_hydrolase_MBL-fold"/>
    <property type="match status" value="1"/>
</dbReference>
<dbReference type="InterPro" id="IPR035680">
    <property type="entry name" value="Clx_II_MBL"/>
</dbReference>
<dbReference type="Pfam" id="PF16123">
    <property type="entry name" value="HAGH_C"/>
    <property type="match status" value="1"/>
</dbReference>
<evidence type="ECO:0000256" key="4">
    <source>
        <dbReference type="ARBA" id="ARBA00006759"/>
    </source>
</evidence>
<comment type="cofactor">
    <cofactor evidence="2">
        <name>Zn(2+)</name>
        <dbReference type="ChEBI" id="CHEBI:29105"/>
    </cofactor>
</comment>
<dbReference type="InParanoid" id="A0A1X7TKN2"/>
<name>A0A1X7TKN2_AMPQE</name>
<comment type="similarity">
    <text evidence="4">Belongs to the metallo-beta-lactamase superfamily. Glyoxalase II family.</text>
</comment>
<dbReference type="HAMAP" id="MF_01374">
    <property type="entry name" value="Glyoxalase_2"/>
    <property type="match status" value="1"/>
</dbReference>
<accession>A0A1X7TKN2</accession>
<evidence type="ECO:0000256" key="5">
    <source>
        <dbReference type="ARBA" id="ARBA00011917"/>
    </source>
</evidence>
<dbReference type="InterPro" id="IPR001279">
    <property type="entry name" value="Metallo-B-lactamas"/>
</dbReference>
<proteinExistence type="inferred from homology"/>
<dbReference type="PANTHER" id="PTHR11935:SF94">
    <property type="entry name" value="TENZING NORGAY, ISOFORM C"/>
    <property type="match status" value="1"/>
</dbReference>
<comment type="catalytic activity">
    <reaction evidence="1">
        <text>an S-(2-hydroxyacyl)glutathione + H2O = a 2-hydroxy carboxylate + glutathione + H(+)</text>
        <dbReference type="Rhea" id="RHEA:21864"/>
        <dbReference type="ChEBI" id="CHEBI:15377"/>
        <dbReference type="ChEBI" id="CHEBI:15378"/>
        <dbReference type="ChEBI" id="CHEBI:57925"/>
        <dbReference type="ChEBI" id="CHEBI:58896"/>
        <dbReference type="ChEBI" id="CHEBI:71261"/>
        <dbReference type="EC" id="3.1.2.6"/>
    </reaction>
</comment>
<keyword evidence="12" id="KW-1185">Reference proteome</keyword>
<evidence type="ECO:0000256" key="1">
    <source>
        <dbReference type="ARBA" id="ARBA00001623"/>
    </source>
</evidence>
<dbReference type="SMART" id="SM00849">
    <property type="entry name" value="Lactamase_B"/>
    <property type="match status" value="1"/>
</dbReference>
<dbReference type="NCBIfam" id="TIGR03413">
    <property type="entry name" value="GSH_gloB"/>
    <property type="match status" value="1"/>
</dbReference>
<dbReference type="InterPro" id="IPR036866">
    <property type="entry name" value="RibonucZ/Hydroxyglut_hydro"/>
</dbReference>
<organism evidence="11">
    <name type="scientific">Amphimedon queenslandica</name>
    <name type="common">Sponge</name>
    <dbReference type="NCBI Taxonomy" id="400682"/>
    <lineage>
        <taxon>Eukaryota</taxon>
        <taxon>Metazoa</taxon>
        <taxon>Porifera</taxon>
        <taxon>Demospongiae</taxon>
        <taxon>Heteroscleromorpha</taxon>
        <taxon>Haplosclerida</taxon>
        <taxon>Niphatidae</taxon>
        <taxon>Amphimedon</taxon>
    </lineage>
</organism>
<reference evidence="12" key="1">
    <citation type="journal article" date="2010" name="Nature">
        <title>The Amphimedon queenslandica genome and the evolution of animal complexity.</title>
        <authorList>
            <person name="Srivastava M."/>
            <person name="Simakov O."/>
            <person name="Chapman J."/>
            <person name="Fahey B."/>
            <person name="Gauthier M.E."/>
            <person name="Mitros T."/>
            <person name="Richards G.S."/>
            <person name="Conaco C."/>
            <person name="Dacre M."/>
            <person name="Hellsten U."/>
            <person name="Larroux C."/>
            <person name="Putnam N.H."/>
            <person name="Stanke M."/>
            <person name="Adamska M."/>
            <person name="Darling A."/>
            <person name="Degnan S.M."/>
            <person name="Oakley T.H."/>
            <person name="Plachetzki D.C."/>
            <person name="Zhai Y."/>
            <person name="Adamski M."/>
            <person name="Calcino A."/>
            <person name="Cummins S.F."/>
            <person name="Goodstein D.M."/>
            <person name="Harris C."/>
            <person name="Jackson D.J."/>
            <person name="Leys S.P."/>
            <person name="Shu S."/>
            <person name="Woodcroft B.J."/>
            <person name="Vervoort M."/>
            <person name="Kosik K.S."/>
            <person name="Manning G."/>
            <person name="Degnan B.M."/>
            <person name="Rokhsar D.S."/>
        </authorList>
    </citation>
    <scope>NUCLEOTIDE SEQUENCE [LARGE SCALE GENOMIC DNA]</scope>
</reference>
<feature type="domain" description="Metallo-beta-lactamase" evidence="10">
    <location>
        <begin position="63"/>
        <end position="225"/>
    </location>
</feature>
<dbReference type="EnsemblMetazoa" id="XM_011409067.2">
    <property type="protein sequence ID" value="XP_011407369.2"/>
    <property type="gene ID" value="LOC100640686"/>
</dbReference>
<dbReference type="InterPro" id="IPR032282">
    <property type="entry name" value="HAGH_C"/>
</dbReference>
<evidence type="ECO:0000313" key="11">
    <source>
        <dbReference type="EnsemblMetazoa" id="Aqu2.1.15180_001"/>
    </source>
</evidence>
<dbReference type="SUPFAM" id="SSF56281">
    <property type="entry name" value="Metallo-hydrolase/oxidoreductase"/>
    <property type="match status" value="1"/>
</dbReference>
<gene>
    <name evidence="11" type="primary">100640686</name>
</gene>
<dbReference type="eggNOG" id="KOG0813">
    <property type="taxonomic scope" value="Eukaryota"/>
</dbReference>
<dbReference type="GO" id="GO:0019243">
    <property type="term" value="P:methylglyoxal catabolic process to D-lactate via S-lactoyl-glutathione"/>
    <property type="evidence" value="ECO:0007669"/>
    <property type="project" value="InterPro"/>
</dbReference>
<evidence type="ECO:0000313" key="12">
    <source>
        <dbReference type="Proteomes" id="UP000007879"/>
    </source>
</evidence>
<dbReference type="KEGG" id="aqu:100640686"/>
<evidence type="ECO:0000256" key="8">
    <source>
        <dbReference type="ARBA" id="ARBA00022833"/>
    </source>
</evidence>
<evidence type="ECO:0000256" key="7">
    <source>
        <dbReference type="ARBA" id="ARBA00022801"/>
    </source>
</evidence>
<dbReference type="EC" id="3.1.2.6" evidence="5"/>
<evidence type="ECO:0000256" key="3">
    <source>
        <dbReference type="ARBA" id="ARBA00004963"/>
    </source>
</evidence>
<dbReference type="FunFam" id="3.60.15.10:FF:000019">
    <property type="entry name" value="Hydroxyacylglutathione hydrolase, mitochondrial"/>
    <property type="match status" value="1"/>
</dbReference>
<dbReference type="STRING" id="400682.A0A1X7TKN2"/>
<sequence>MSFSHLLFGYCSRFFFRQTSSSRNCFKKSNLLHKSHLSFTHHSSPITVSQKDMYIKLIPALKDNYMYLLVDEETKESAVVDPVEPEKVLELVKEEQVKLTTVLTTHHHWDHAGGNEKLLNLIPSGLTVCGNDDRIAGLNRRVSTNDKIKVGSLTVTAYETPCHTTGHICFYVNSNDNSSKAVFTGDTLFVSGCGRFFEGTAQQMYHALIEVLAELPPETQVYCGHEYTVKGLAYSQHVEPGNQAAADKLVWAKAKREAGEPTVPSTIGEELTYNPFMRVREASVQAHAKATDPISTMAYLRKEKDSF</sequence>
<evidence type="ECO:0000256" key="6">
    <source>
        <dbReference type="ARBA" id="ARBA00022723"/>
    </source>
</evidence>
<keyword evidence="8" id="KW-0862">Zinc</keyword>
<reference evidence="11" key="2">
    <citation type="submission" date="2017-05" db="UniProtKB">
        <authorList>
            <consortium name="EnsemblMetazoa"/>
        </authorList>
    </citation>
    <scope>IDENTIFICATION</scope>
</reference>
<comment type="pathway">
    <text evidence="3">Secondary metabolite metabolism; methylglyoxal degradation; (R)-lactate from methylglyoxal: step 2/2.</text>
</comment>
<dbReference type="PANTHER" id="PTHR11935">
    <property type="entry name" value="BETA LACTAMASE DOMAIN"/>
    <property type="match status" value="1"/>
</dbReference>
<keyword evidence="6" id="KW-0479">Metal-binding</keyword>
<dbReference type="AlphaFoldDB" id="A0A1X7TKN2"/>
<dbReference type="Pfam" id="PF00753">
    <property type="entry name" value="Lactamase_B"/>
    <property type="match status" value="1"/>
</dbReference>
<dbReference type="Proteomes" id="UP000007879">
    <property type="component" value="Unassembled WGS sequence"/>
</dbReference>
<evidence type="ECO:0000256" key="9">
    <source>
        <dbReference type="ARBA" id="ARBA00031044"/>
    </source>
</evidence>
<dbReference type="OrthoDB" id="515692at2759"/>
<dbReference type="GO" id="GO:0004416">
    <property type="term" value="F:hydroxyacylglutathione hydrolase activity"/>
    <property type="evidence" value="ECO:0007669"/>
    <property type="project" value="UniProtKB-EC"/>
</dbReference>
<dbReference type="Gene3D" id="3.60.15.10">
    <property type="entry name" value="Ribonuclease Z/Hydroxyacylglutathione hydrolase-like"/>
    <property type="match status" value="1"/>
</dbReference>
<dbReference type="PIRSF" id="PIRSF005457">
    <property type="entry name" value="Glx"/>
    <property type="match status" value="1"/>
</dbReference>
<dbReference type="EnsemblMetazoa" id="Aqu2.1.15180_001">
    <property type="protein sequence ID" value="Aqu2.1.15180_001"/>
    <property type="gene ID" value="Aqu2.1.15180"/>
</dbReference>
<protein>
    <recommendedName>
        <fullName evidence="5">hydroxyacylglutathione hydrolase</fullName>
        <ecNumber evidence="5">3.1.2.6</ecNumber>
    </recommendedName>
    <alternativeName>
        <fullName evidence="9">Glyoxalase II</fullName>
    </alternativeName>
</protein>
<dbReference type="FunCoup" id="A0A1X7TKN2">
    <property type="interactions" value="716"/>
</dbReference>
<keyword evidence="7" id="KW-0378">Hydrolase</keyword>
<evidence type="ECO:0000256" key="2">
    <source>
        <dbReference type="ARBA" id="ARBA00001947"/>
    </source>
</evidence>
<evidence type="ECO:0000259" key="10">
    <source>
        <dbReference type="SMART" id="SM00849"/>
    </source>
</evidence>
<dbReference type="GO" id="GO:0046872">
    <property type="term" value="F:metal ion binding"/>
    <property type="evidence" value="ECO:0007669"/>
    <property type="project" value="UniProtKB-KW"/>
</dbReference>